<dbReference type="PROSITE" id="PS01125">
    <property type="entry name" value="ROK"/>
    <property type="match status" value="1"/>
</dbReference>
<proteinExistence type="inferred from homology"/>
<dbReference type="InterPro" id="IPR000600">
    <property type="entry name" value="ROK"/>
</dbReference>
<sequence length="306" mass="30754">MTSLLALDIGGTKVGWGIVEARDTPEVTERGSIPTEAMRGGADVAERVCALARSLVTSHPEASGIAVASAGVVDPATGTIVSATGTMPGWGGTALGAQLKAATGLNARVLNDVHAHGLGEATLGAGRPYRSVLSIAVGTGIGGAFVEDGRVAFGARGIAGHVGHIHHHYAPDMACSCGRFGHIESFCSGSGITAWYDSLRTSADPEADGGRALQDLAESGNALAAACFARSAYALGEATASLVNCTDPAAVILSGSMTRSGDMWWDGLREGFAASAMTPVADTPLLVGSLGGDAPLLGAVSFFLHP</sequence>
<gene>
    <name evidence="2" type="ORF">I6H42_00385</name>
</gene>
<dbReference type="PANTHER" id="PTHR18964:SF169">
    <property type="entry name" value="N-ACETYLMANNOSAMINE KINASE"/>
    <property type="match status" value="1"/>
</dbReference>
<dbReference type="SUPFAM" id="SSF53067">
    <property type="entry name" value="Actin-like ATPase domain"/>
    <property type="match status" value="1"/>
</dbReference>
<dbReference type="EMBL" id="CP066065">
    <property type="protein sequence ID" value="QQC43938.1"/>
    <property type="molecule type" value="Genomic_DNA"/>
</dbReference>
<dbReference type="PANTHER" id="PTHR18964">
    <property type="entry name" value="ROK (REPRESSOR, ORF, KINASE) FAMILY"/>
    <property type="match status" value="1"/>
</dbReference>
<keyword evidence="3" id="KW-1185">Reference proteome</keyword>
<dbReference type="InterPro" id="IPR043129">
    <property type="entry name" value="ATPase_NBD"/>
</dbReference>
<dbReference type="Proteomes" id="UP000595220">
    <property type="component" value="Chromosome"/>
</dbReference>
<dbReference type="RefSeq" id="WP_050695228.1">
    <property type="nucleotide sequence ID" value="NZ_CP012072.1"/>
</dbReference>
<dbReference type="Pfam" id="PF00480">
    <property type="entry name" value="ROK"/>
    <property type="match status" value="1"/>
</dbReference>
<evidence type="ECO:0000313" key="2">
    <source>
        <dbReference type="EMBL" id="QQC43938.1"/>
    </source>
</evidence>
<accession>A0AAP9Y904</accession>
<protein>
    <submittedName>
        <fullName evidence="2">ROK family protein</fullName>
    </submittedName>
</protein>
<dbReference type="Gene3D" id="3.30.420.40">
    <property type="match status" value="2"/>
</dbReference>
<dbReference type="InterPro" id="IPR049874">
    <property type="entry name" value="ROK_cs"/>
</dbReference>
<comment type="similarity">
    <text evidence="1">Belongs to the ROK (NagC/XylR) family.</text>
</comment>
<organism evidence="2 3">
    <name type="scientific">Schaalia meyeri</name>
    <dbReference type="NCBI Taxonomy" id="52773"/>
    <lineage>
        <taxon>Bacteria</taxon>
        <taxon>Bacillati</taxon>
        <taxon>Actinomycetota</taxon>
        <taxon>Actinomycetes</taxon>
        <taxon>Actinomycetales</taxon>
        <taxon>Actinomycetaceae</taxon>
        <taxon>Schaalia</taxon>
    </lineage>
</organism>
<evidence type="ECO:0000313" key="3">
    <source>
        <dbReference type="Proteomes" id="UP000595220"/>
    </source>
</evidence>
<name>A0AAP9Y904_9ACTO</name>
<dbReference type="AlphaFoldDB" id="A0AAP9Y904"/>
<reference evidence="2 3" key="1">
    <citation type="submission" date="2020-12" db="EMBL/GenBank/DDBJ databases">
        <title>FDA dAtabase for Regulatory Grade micrObial Sequences (FDA-ARGOS): Supporting development and validation of Infectious Disease Dx tests.</title>
        <authorList>
            <person name="Sproer C."/>
            <person name="Gronow S."/>
            <person name="Severitt S."/>
            <person name="Schroder I."/>
            <person name="Tallon L."/>
            <person name="Sadzewicz L."/>
            <person name="Zhao X."/>
            <person name="Boylan J."/>
            <person name="Ott S."/>
            <person name="Bowen H."/>
            <person name="Vavikolanu K."/>
            <person name="Mehta A."/>
            <person name="Aluvathingal J."/>
            <person name="Nadendla S."/>
            <person name="Lowell S."/>
            <person name="Myers T."/>
            <person name="Yan Y."/>
            <person name="Sichtig H."/>
        </authorList>
    </citation>
    <scope>NUCLEOTIDE SEQUENCE [LARGE SCALE GENOMIC DNA]</scope>
    <source>
        <strain evidence="2 3">FDAARGOS_985</strain>
    </source>
</reference>
<dbReference type="KEGG" id="amy:ADJ76_06065"/>
<evidence type="ECO:0000256" key="1">
    <source>
        <dbReference type="ARBA" id="ARBA00006479"/>
    </source>
</evidence>